<protein>
    <submittedName>
        <fullName evidence="7">Winged helix-turn-helix domain-containing protein</fullName>
    </submittedName>
</protein>
<name>A0ABX8RKJ7_NOCIO</name>
<dbReference type="RefSeq" id="WP_218470975.1">
    <property type="nucleotide sequence ID" value="NZ_BAABJN010000006.1"/>
</dbReference>
<feature type="DNA-binding region" description="OmpR/PhoB-type" evidence="4">
    <location>
        <begin position="1"/>
        <end position="104"/>
    </location>
</feature>
<dbReference type="Proteomes" id="UP000694257">
    <property type="component" value="Chromosome"/>
</dbReference>
<evidence type="ECO:0000256" key="3">
    <source>
        <dbReference type="ARBA" id="ARBA00023163"/>
    </source>
</evidence>
<sequence length="266" mass="29048">MSNTEMTLLRLSMLGPVEVWFGADPVAIQQQKPQMLLAMLARGAGRVVSIDELIDGLWGIDDSPDSAVATIRNFVWSVRRQLSVHQDDSTDALVSVRGGYRLALPVDTDADAAERLRVTAEMARAAGHLDAADRDVLAALALWRGDPLSGAPGPWAAAERARLRRLRRTLQELSIEIASATGEHDRAITEVESLRIADPHCERLTALMMTALHESGRRTEALTVYLDARRQLVADLGLEPGAALTALHHRILTDEVAPRRCEICAS</sequence>
<dbReference type="Pfam" id="PF00486">
    <property type="entry name" value="Trans_reg_C"/>
    <property type="match status" value="1"/>
</dbReference>
<dbReference type="InterPro" id="IPR005158">
    <property type="entry name" value="BTAD"/>
</dbReference>
<dbReference type="SMART" id="SM01043">
    <property type="entry name" value="BTAD"/>
    <property type="match status" value="1"/>
</dbReference>
<dbReference type="InterPro" id="IPR051677">
    <property type="entry name" value="AfsR-DnrI-RedD_regulator"/>
</dbReference>
<dbReference type="PANTHER" id="PTHR35807">
    <property type="entry name" value="TRANSCRIPTIONAL REGULATOR REDD-RELATED"/>
    <property type="match status" value="1"/>
</dbReference>
<dbReference type="EMBL" id="CP078145">
    <property type="protein sequence ID" value="QXN90103.1"/>
    <property type="molecule type" value="Genomic_DNA"/>
</dbReference>
<organism evidence="7 8">
    <name type="scientific">Nocardia iowensis</name>
    <dbReference type="NCBI Taxonomy" id="204891"/>
    <lineage>
        <taxon>Bacteria</taxon>
        <taxon>Bacillati</taxon>
        <taxon>Actinomycetota</taxon>
        <taxon>Actinomycetes</taxon>
        <taxon>Mycobacteriales</taxon>
        <taxon>Nocardiaceae</taxon>
        <taxon>Nocardia</taxon>
    </lineage>
</organism>
<keyword evidence="2 4" id="KW-0238">DNA-binding</keyword>
<proteinExistence type="predicted"/>
<keyword evidence="3" id="KW-0804">Transcription</keyword>
<dbReference type="PROSITE" id="PS51755">
    <property type="entry name" value="OMPR_PHOB"/>
    <property type="match status" value="1"/>
</dbReference>
<keyword evidence="5" id="KW-0175">Coiled coil</keyword>
<dbReference type="InterPro" id="IPR001867">
    <property type="entry name" value="OmpR/PhoB-type_DNA-bd"/>
</dbReference>
<evidence type="ECO:0000256" key="4">
    <source>
        <dbReference type="PROSITE-ProRule" id="PRU01091"/>
    </source>
</evidence>
<dbReference type="CDD" id="cd00383">
    <property type="entry name" value="trans_reg_C"/>
    <property type="match status" value="1"/>
</dbReference>
<feature type="coiled-coil region" evidence="5">
    <location>
        <begin position="156"/>
        <end position="190"/>
    </location>
</feature>
<evidence type="ECO:0000259" key="6">
    <source>
        <dbReference type="PROSITE" id="PS51755"/>
    </source>
</evidence>
<dbReference type="PANTHER" id="PTHR35807:SF1">
    <property type="entry name" value="TRANSCRIPTIONAL REGULATOR REDD"/>
    <property type="match status" value="1"/>
</dbReference>
<dbReference type="SMART" id="SM00862">
    <property type="entry name" value="Trans_reg_C"/>
    <property type="match status" value="1"/>
</dbReference>
<keyword evidence="8" id="KW-1185">Reference proteome</keyword>
<evidence type="ECO:0000313" key="7">
    <source>
        <dbReference type="EMBL" id="QXN90103.1"/>
    </source>
</evidence>
<dbReference type="Pfam" id="PF03704">
    <property type="entry name" value="BTAD"/>
    <property type="match status" value="1"/>
</dbReference>
<accession>A0ABX8RKJ7</accession>
<evidence type="ECO:0000256" key="2">
    <source>
        <dbReference type="ARBA" id="ARBA00023125"/>
    </source>
</evidence>
<evidence type="ECO:0000256" key="5">
    <source>
        <dbReference type="SAM" id="Coils"/>
    </source>
</evidence>
<evidence type="ECO:0000256" key="1">
    <source>
        <dbReference type="ARBA" id="ARBA00023015"/>
    </source>
</evidence>
<dbReference type="CDD" id="cd15831">
    <property type="entry name" value="BTAD"/>
    <property type="match status" value="1"/>
</dbReference>
<reference evidence="7 8" key="1">
    <citation type="submission" date="2021-07" db="EMBL/GenBank/DDBJ databases">
        <title>Whole Genome Sequence of Nocardia Iowensis.</title>
        <authorList>
            <person name="Lamm A."/>
            <person name="Collins-Fairclough A.M."/>
            <person name="Bunk B."/>
            <person name="Sproer C."/>
        </authorList>
    </citation>
    <scope>NUCLEOTIDE SEQUENCE [LARGE SCALE GENOMIC DNA]</scope>
    <source>
        <strain evidence="7 8">NRRL 5646</strain>
    </source>
</reference>
<gene>
    <name evidence="7" type="ORF">KV110_32455</name>
</gene>
<evidence type="ECO:0000313" key="8">
    <source>
        <dbReference type="Proteomes" id="UP000694257"/>
    </source>
</evidence>
<feature type="domain" description="OmpR/PhoB-type" evidence="6">
    <location>
        <begin position="1"/>
        <end position="104"/>
    </location>
</feature>
<keyword evidence="1" id="KW-0805">Transcription regulation</keyword>